<evidence type="ECO:0000313" key="2">
    <source>
        <dbReference type="Proteomes" id="UP000198984"/>
    </source>
</evidence>
<dbReference type="STRING" id="573321.SAMN04488505_104104"/>
<reference evidence="1 2" key="1">
    <citation type="submission" date="2016-10" db="EMBL/GenBank/DDBJ databases">
        <authorList>
            <person name="de Groot N.N."/>
        </authorList>
    </citation>
    <scope>NUCLEOTIDE SEQUENCE [LARGE SCALE GENOMIC DNA]</scope>
    <source>
        <strain evidence="1 2">DSM 21039</strain>
    </source>
</reference>
<dbReference type="EMBL" id="FOBB01000004">
    <property type="protein sequence ID" value="SEM34096.1"/>
    <property type="molecule type" value="Genomic_DNA"/>
</dbReference>
<keyword evidence="2" id="KW-1185">Reference proteome</keyword>
<proteinExistence type="predicted"/>
<dbReference type="Proteomes" id="UP000198984">
    <property type="component" value="Unassembled WGS sequence"/>
</dbReference>
<dbReference type="OrthoDB" id="956134at2"/>
<accession>A0A1H7XJX1</accession>
<gene>
    <name evidence="1" type="ORF">SAMN04488505_104104</name>
</gene>
<name>A0A1H7XJX1_9BACT</name>
<evidence type="ECO:0000313" key="1">
    <source>
        <dbReference type="EMBL" id="SEM34096.1"/>
    </source>
</evidence>
<dbReference type="RefSeq" id="WP_143081044.1">
    <property type="nucleotide sequence ID" value="NZ_FOBB01000004.1"/>
</dbReference>
<protein>
    <submittedName>
        <fullName evidence="1">Uncharacterized protein</fullName>
    </submittedName>
</protein>
<organism evidence="1 2">
    <name type="scientific">Chitinophaga rupis</name>
    <dbReference type="NCBI Taxonomy" id="573321"/>
    <lineage>
        <taxon>Bacteria</taxon>
        <taxon>Pseudomonadati</taxon>
        <taxon>Bacteroidota</taxon>
        <taxon>Chitinophagia</taxon>
        <taxon>Chitinophagales</taxon>
        <taxon>Chitinophagaceae</taxon>
        <taxon>Chitinophaga</taxon>
    </lineage>
</organism>
<sequence>MIEGTDVRIGNLVWYYDYNMTETVFRVEGILDGYIHNTLLPRNKLPFKDVHPIKLETDHLLDFNFLQEDGPHHNIYAYKYNRQDSIYVRDDGYSFQPVAYSAGSGFVAYGRPLAHVHQLQNLFYDITREDIFIE</sequence>
<dbReference type="AlphaFoldDB" id="A0A1H7XJX1"/>